<protein>
    <submittedName>
        <fullName evidence="2">Choice-of-anchor H family protein</fullName>
    </submittedName>
</protein>
<reference evidence="2" key="1">
    <citation type="journal article" date="2021" name="Proc. Natl. Acad. Sci. U.S.A.">
        <title>Global biogeography of chemosynthetic symbionts reveals both localized and globally distributed symbiont groups. .</title>
        <authorList>
            <person name="Osvatic J.T."/>
            <person name="Wilkins L.G.E."/>
            <person name="Leibrecht L."/>
            <person name="Leray M."/>
            <person name="Zauner S."/>
            <person name="Polzin J."/>
            <person name="Camacho Y."/>
            <person name="Gros O."/>
            <person name="van Gils J.A."/>
            <person name="Eisen J.A."/>
            <person name="Petersen J.M."/>
            <person name="Yuen B."/>
        </authorList>
    </citation>
    <scope>NUCLEOTIDE SEQUENCE</scope>
    <source>
        <strain evidence="2">MAGclacostrist055</strain>
    </source>
</reference>
<sequence length="241" mass="27246">MKMTQILICSALMLSACLLQASESVERLSQSVEGPVAKQDWRAQLDQAEIDIQQPMVVTGSRQKQLNRSEVGAFHDPDFSIFDARTVISRDDDDDGYYHRLSVSFDPDVVSGRAWVYAELYLSLEGGPWNRYYTTESFPIVWDDSDDDYEVVTRLLDGYPSGYYDVLIELYDADSDAFLVEYGPYDDRDLRALPLEDSYRDGDDHYHGGGGAMGLSMILFVPLARLMQLGKGSYVIRVRAC</sequence>
<evidence type="ECO:0000313" key="3">
    <source>
        <dbReference type="Proteomes" id="UP000886674"/>
    </source>
</evidence>
<accession>A0A9E4NPK3</accession>
<feature type="signal peptide" evidence="1">
    <location>
        <begin position="1"/>
        <end position="21"/>
    </location>
</feature>
<gene>
    <name evidence="2" type="ORF">JAY77_21185</name>
</gene>
<evidence type="ECO:0000256" key="1">
    <source>
        <dbReference type="SAM" id="SignalP"/>
    </source>
</evidence>
<keyword evidence="1" id="KW-0732">Signal</keyword>
<dbReference type="AlphaFoldDB" id="A0A9E4NPK3"/>
<dbReference type="PROSITE" id="PS51257">
    <property type="entry name" value="PROKAR_LIPOPROTEIN"/>
    <property type="match status" value="1"/>
</dbReference>
<comment type="caution">
    <text evidence="2">The sequence shown here is derived from an EMBL/GenBank/DDBJ whole genome shotgun (WGS) entry which is preliminary data.</text>
</comment>
<name>A0A9E4NPK3_9GAMM</name>
<organism evidence="2 3">
    <name type="scientific">Candidatus Thiodiazotropha taylori</name>
    <dbReference type="NCBI Taxonomy" id="2792791"/>
    <lineage>
        <taxon>Bacteria</taxon>
        <taxon>Pseudomonadati</taxon>
        <taxon>Pseudomonadota</taxon>
        <taxon>Gammaproteobacteria</taxon>
        <taxon>Chromatiales</taxon>
        <taxon>Sedimenticolaceae</taxon>
        <taxon>Candidatus Thiodiazotropha</taxon>
    </lineage>
</organism>
<dbReference type="Proteomes" id="UP000886674">
    <property type="component" value="Unassembled WGS sequence"/>
</dbReference>
<dbReference type="NCBIfam" id="NF038116">
    <property type="entry name" value="Sden1266_dom"/>
    <property type="match status" value="1"/>
</dbReference>
<dbReference type="EMBL" id="JAEPCR010000136">
    <property type="protein sequence ID" value="MCG7980647.1"/>
    <property type="molecule type" value="Genomic_DNA"/>
</dbReference>
<feature type="chain" id="PRO_5039337698" evidence="1">
    <location>
        <begin position="22"/>
        <end position="241"/>
    </location>
</feature>
<evidence type="ECO:0000313" key="2">
    <source>
        <dbReference type="EMBL" id="MCG7980647.1"/>
    </source>
</evidence>
<proteinExistence type="predicted"/>